<evidence type="ECO:0000256" key="1">
    <source>
        <dbReference type="SAM" id="Phobius"/>
    </source>
</evidence>
<dbReference type="Pfam" id="PF08308">
    <property type="entry name" value="PEGA"/>
    <property type="match status" value="2"/>
</dbReference>
<dbReference type="RefSeq" id="WP_169791490.1">
    <property type="nucleotide sequence ID" value="NZ_CP011125.1"/>
</dbReference>
<sequence length="239" mass="25587">MLALRAALVAFLGVLVWSAPVDAQRRRTPRAPAQGTLALQATQAGAEVFVDEQPVGTTPLDPITLAPGSHTVRVRMAGYTEFTDVVHVAAGQRTEVSVELFPLSQVLAVTTEPPGAHVYVDGDFMGDTPVEFDLLEGAHSLRVAHRGYADVVRQIEARAGTREELQLTLEALPPEMLSDTPDTTEWYEEPVTWIAIGGGAVAIAVAITVIAVVTTSEQGSELQSFCELPGGCFRVETPW</sequence>
<feature type="domain" description="PEGA" evidence="2">
    <location>
        <begin position="106"/>
        <end position="170"/>
    </location>
</feature>
<gene>
    <name evidence="3" type="ORF">DB32_004045</name>
</gene>
<keyword evidence="1" id="KW-0472">Membrane</keyword>
<dbReference type="STRING" id="927083.DB32_004045"/>
<dbReference type="PANTHER" id="PTHR36194">
    <property type="entry name" value="S-LAYER-LIKE PROTEIN"/>
    <property type="match status" value="1"/>
</dbReference>
<feature type="transmembrane region" description="Helical" evidence="1">
    <location>
        <begin position="191"/>
        <end position="213"/>
    </location>
</feature>
<dbReference type="Proteomes" id="UP000034883">
    <property type="component" value="Chromosome"/>
</dbReference>
<protein>
    <submittedName>
        <fullName evidence="3">S-layer-like array protein</fullName>
    </submittedName>
</protein>
<keyword evidence="4" id="KW-1185">Reference proteome</keyword>
<name>A0A0F6W491_9BACT</name>
<dbReference type="PANTHER" id="PTHR36194:SF1">
    <property type="entry name" value="S-LAYER-LIKE PROTEIN"/>
    <property type="match status" value="1"/>
</dbReference>
<organism evidence="3 4">
    <name type="scientific">Sandaracinus amylolyticus</name>
    <dbReference type="NCBI Taxonomy" id="927083"/>
    <lineage>
        <taxon>Bacteria</taxon>
        <taxon>Pseudomonadati</taxon>
        <taxon>Myxococcota</taxon>
        <taxon>Polyangia</taxon>
        <taxon>Polyangiales</taxon>
        <taxon>Sandaracinaceae</taxon>
        <taxon>Sandaracinus</taxon>
    </lineage>
</organism>
<dbReference type="AlphaFoldDB" id="A0A0F6W491"/>
<evidence type="ECO:0000259" key="2">
    <source>
        <dbReference type="Pfam" id="PF08308"/>
    </source>
</evidence>
<feature type="domain" description="PEGA" evidence="2">
    <location>
        <begin position="35"/>
        <end position="100"/>
    </location>
</feature>
<dbReference type="EMBL" id="CP011125">
    <property type="protein sequence ID" value="AKF06896.1"/>
    <property type="molecule type" value="Genomic_DNA"/>
</dbReference>
<evidence type="ECO:0000313" key="4">
    <source>
        <dbReference type="Proteomes" id="UP000034883"/>
    </source>
</evidence>
<dbReference type="InterPro" id="IPR013229">
    <property type="entry name" value="PEGA"/>
</dbReference>
<evidence type="ECO:0000313" key="3">
    <source>
        <dbReference type="EMBL" id="AKF06896.1"/>
    </source>
</evidence>
<accession>A0A0F6W491</accession>
<dbReference type="KEGG" id="samy:DB32_004045"/>
<keyword evidence="1" id="KW-0812">Transmembrane</keyword>
<proteinExistence type="predicted"/>
<reference evidence="3 4" key="1">
    <citation type="submission" date="2015-03" db="EMBL/GenBank/DDBJ databases">
        <title>Genome assembly of Sandaracinus amylolyticus DSM 53668.</title>
        <authorList>
            <person name="Sharma G."/>
            <person name="Subramanian S."/>
        </authorList>
    </citation>
    <scope>NUCLEOTIDE SEQUENCE [LARGE SCALE GENOMIC DNA]</scope>
    <source>
        <strain evidence="3 4">DSM 53668</strain>
    </source>
</reference>
<keyword evidence="1" id="KW-1133">Transmembrane helix</keyword>